<dbReference type="FunFam" id="3.40.640.10:FF:000013">
    <property type="entry name" value="4-aminobutyrate aminotransferase"/>
    <property type="match status" value="1"/>
</dbReference>
<evidence type="ECO:0000313" key="8">
    <source>
        <dbReference type="Proteomes" id="UP000028181"/>
    </source>
</evidence>
<dbReference type="Proteomes" id="UP000028181">
    <property type="component" value="Chromosome I"/>
</dbReference>
<gene>
    <name evidence="7" type="ORF">RG540_CH34850</name>
</gene>
<dbReference type="PIRSF" id="PIRSF000521">
    <property type="entry name" value="Transaminase_4ab_Lys_Orn"/>
    <property type="match status" value="1"/>
</dbReference>
<dbReference type="InterPro" id="IPR050103">
    <property type="entry name" value="Class-III_PLP-dep_AT"/>
</dbReference>
<dbReference type="Pfam" id="PF00202">
    <property type="entry name" value="Aminotran_3"/>
    <property type="match status" value="1"/>
</dbReference>
<dbReference type="Gene3D" id="3.40.640.10">
    <property type="entry name" value="Type I PLP-dependent aspartate aminotransferase-like (Major domain)"/>
    <property type="match status" value="1"/>
</dbReference>
<dbReference type="InterPro" id="IPR005814">
    <property type="entry name" value="Aminotrans_3"/>
</dbReference>
<proteinExistence type="inferred from homology"/>
<evidence type="ECO:0000256" key="6">
    <source>
        <dbReference type="RuleBase" id="RU003560"/>
    </source>
</evidence>
<evidence type="ECO:0000256" key="3">
    <source>
        <dbReference type="ARBA" id="ARBA00022576"/>
    </source>
</evidence>
<dbReference type="NCBIfam" id="TIGR00700">
    <property type="entry name" value="GABAtrnsam"/>
    <property type="match status" value="1"/>
</dbReference>
<sequence>MTVSADLQSRQKAAVAGGVGTRGIFAHKALNAELWDVDGRRFVDFAAGIAVNNTGHRHPAVMRAVAEQAEHFTHTCFHVAPYEGYVRLAERLNAMAPTGAENRTMLVTTGAEAVENAVKIARAHTGRAGIIAFSGAFHGRTMLGMALTGKVMPYKKNFGPFPADIYHAPFPNPYLGFSTEEAIAGLERLFAADVDPERIAAFIVEPVQGEGGFNVAPKEFLVHLRAVADKYGIVLIADEIQAGMARTGRMFGFEHAGVKPDMITMAKGLAGGFPLSAVTGKAEIMNAAHPGGLGGTYAGNPLSVAAANAVLDVIEDEKLCERAAEVGRRITERLTMFASRQGMEHIGDVRGLGAMVAFELVEDRQSKAAASALTTRIVAEAEARGLILLSCGTRFNVIRLLPPLTIEWEVLEEGLAILEASIEAAFSDATASAAA</sequence>
<dbReference type="EMBL" id="HG938353">
    <property type="protein sequence ID" value="CDN49649.1"/>
    <property type="molecule type" value="Genomic_DNA"/>
</dbReference>
<evidence type="ECO:0000313" key="7">
    <source>
        <dbReference type="EMBL" id="CDN49649.1"/>
    </source>
</evidence>
<keyword evidence="8" id="KW-1185">Reference proteome</keyword>
<reference evidence="8" key="1">
    <citation type="journal article" date="2014" name="BMC Genomics">
        <title>Genome sequencing of two Neorhizobium galegae strains reveals a noeT gene responsible for the unusual acetylation of the nodulation factors.</title>
        <authorList>
            <person name="Osterman J."/>
            <person name="Marsh J."/>
            <person name="Laine P.K."/>
            <person name="Zeng Z."/>
            <person name="Alatalo E."/>
            <person name="Sullivan J.T."/>
            <person name="Young J.P."/>
            <person name="Thomas-Oates J."/>
            <person name="Paulin L."/>
            <person name="Lindstrom K."/>
        </authorList>
    </citation>
    <scope>NUCLEOTIDE SEQUENCE [LARGE SCALE GENOMIC DNA]</scope>
    <source>
        <strain evidence="8">HAMBI 540</strain>
    </source>
</reference>
<dbReference type="AlphaFoldDB" id="A0A068SUT8"/>
<dbReference type="GO" id="GO:0030170">
    <property type="term" value="F:pyridoxal phosphate binding"/>
    <property type="evidence" value="ECO:0007669"/>
    <property type="project" value="InterPro"/>
</dbReference>
<keyword evidence="4" id="KW-0808">Transferase</keyword>
<accession>A0A068SUT8</accession>
<dbReference type="GO" id="GO:0042802">
    <property type="term" value="F:identical protein binding"/>
    <property type="evidence" value="ECO:0007669"/>
    <property type="project" value="TreeGrafter"/>
</dbReference>
<dbReference type="InterPro" id="IPR004632">
    <property type="entry name" value="4NH2But_aminotransferase_bac"/>
</dbReference>
<comment type="cofactor">
    <cofactor evidence="1">
        <name>pyridoxal 5'-phosphate</name>
        <dbReference type="ChEBI" id="CHEBI:597326"/>
    </cofactor>
</comment>
<dbReference type="InterPro" id="IPR015422">
    <property type="entry name" value="PyrdxlP-dep_Trfase_small"/>
</dbReference>
<dbReference type="HOGENOM" id="CLU_016922_10_0_5"/>
<protein>
    <submittedName>
        <fullName evidence="7">4-aminobutyrate transaminase</fullName>
    </submittedName>
</protein>
<dbReference type="eggNOG" id="COG0160">
    <property type="taxonomic scope" value="Bacteria"/>
</dbReference>
<keyword evidence="3" id="KW-0032">Aminotransferase</keyword>
<dbReference type="InterPro" id="IPR015424">
    <property type="entry name" value="PyrdxlP-dep_Trfase"/>
</dbReference>
<evidence type="ECO:0000256" key="4">
    <source>
        <dbReference type="ARBA" id="ARBA00022679"/>
    </source>
</evidence>
<dbReference type="InterPro" id="IPR049704">
    <property type="entry name" value="Aminotrans_3_PPA_site"/>
</dbReference>
<dbReference type="PATRIC" id="fig|1028800.3.peg.3542"/>
<dbReference type="PANTHER" id="PTHR11986:SF58">
    <property type="entry name" value="LEUCINE_METHIONINE RACEMASE"/>
    <property type="match status" value="1"/>
</dbReference>
<dbReference type="GeneID" id="24257923"/>
<keyword evidence="5 6" id="KW-0663">Pyridoxal phosphate</keyword>
<dbReference type="Gene3D" id="3.90.1150.10">
    <property type="entry name" value="Aspartate Aminotransferase, domain 1"/>
    <property type="match status" value="1"/>
</dbReference>
<dbReference type="KEGG" id="ngg:RG540_CH34850"/>
<evidence type="ECO:0000256" key="1">
    <source>
        <dbReference type="ARBA" id="ARBA00001933"/>
    </source>
</evidence>
<comment type="similarity">
    <text evidence="2 6">Belongs to the class-III pyridoxal-phosphate-dependent aminotransferase family.</text>
</comment>
<organism evidence="7 8">
    <name type="scientific">Neorhizobium galegae bv. orientalis str. HAMBI 540</name>
    <dbReference type="NCBI Taxonomy" id="1028800"/>
    <lineage>
        <taxon>Bacteria</taxon>
        <taxon>Pseudomonadati</taxon>
        <taxon>Pseudomonadota</taxon>
        <taxon>Alphaproteobacteria</taxon>
        <taxon>Hyphomicrobiales</taxon>
        <taxon>Rhizobiaceae</taxon>
        <taxon>Rhizobium/Agrobacterium group</taxon>
        <taxon>Neorhizobium</taxon>
    </lineage>
</organism>
<dbReference type="GO" id="GO:0009448">
    <property type="term" value="P:gamma-aminobutyric acid metabolic process"/>
    <property type="evidence" value="ECO:0007669"/>
    <property type="project" value="InterPro"/>
</dbReference>
<dbReference type="PROSITE" id="PS00600">
    <property type="entry name" value="AA_TRANSFER_CLASS_3"/>
    <property type="match status" value="1"/>
</dbReference>
<dbReference type="RefSeq" id="WP_038590411.1">
    <property type="nucleotide sequence ID" value="NZ_HG938353.1"/>
</dbReference>
<dbReference type="SUPFAM" id="SSF53383">
    <property type="entry name" value="PLP-dependent transferases"/>
    <property type="match status" value="1"/>
</dbReference>
<name>A0A068SUT8_NEOGA</name>
<dbReference type="InterPro" id="IPR015421">
    <property type="entry name" value="PyrdxlP-dep_Trfase_major"/>
</dbReference>
<dbReference type="CDD" id="cd00610">
    <property type="entry name" value="OAT_like"/>
    <property type="match status" value="1"/>
</dbReference>
<evidence type="ECO:0000256" key="2">
    <source>
        <dbReference type="ARBA" id="ARBA00008954"/>
    </source>
</evidence>
<dbReference type="PANTHER" id="PTHR11986">
    <property type="entry name" value="AMINOTRANSFERASE CLASS III"/>
    <property type="match status" value="1"/>
</dbReference>
<dbReference type="OrthoDB" id="9801834at2"/>
<evidence type="ECO:0000256" key="5">
    <source>
        <dbReference type="ARBA" id="ARBA00022898"/>
    </source>
</evidence>
<dbReference type="GO" id="GO:0034386">
    <property type="term" value="F:4-aminobutyrate:2-oxoglutarate transaminase activity"/>
    <property type="evidence" value="ECO:0007669"/>
    <property type="project" value="InterPro"/>
</dbReference>